<feature type="transmembrane region" description="Helical" evidence="7">
    <location>
        <begin position="7"/>
        <end position="24"/>
    </location>
</feature>
<keyword evidence="4 7" id="KW-0812">Transmembrane</keyword>
<feature type="transmembrane region" description="Helical" evidence="7">
    <location>
        <begin position="30"/>
        <end position="47"/>
    </location>
</feature>
<feature type="transmembrane region" description="Helical" evidence="7">
    <location>
        <begin position="211"/>
        <end position="229"/>
    </location>
</feature>
<keyword evidence="5 7" id="KW-1133">Transmembrane helix</keyword>
<evidence type="ECO:0000256" key="6">
    <source>
        <dbReference type="ARBA" id="ARBA00023136"/>
    </source>
</evidence>
<evidence type="ECO:0000313" key="8">
    <source>
        <dbReference type="EMBL" id="MBA9025348.1"/>
    </source>
</evidence>
<keyword evidence="3" id="KW-1003">Cell membrane</keyword>
<dbReference type="Pfam" id="PF03601">
    <property type="entry name" value="Cons_hypoth698"/>
    <property type="match status" value="1"/>
</dbReference>
<gene>
    <name evidence="8" type="ORF">HNP81_000630</name>
</gene>
<dbReference type="Proteomes" id="UP000626697">
    <property type="component" value="Unassembled WGS sequence"/>
</dbReference>
<comment type="caution">
    <text evidence="8">The sequence shown here is derived from an EMBL/GenBank/DDBJ whole genome shotgun (WGS) entry which is preliminary data.</text>
</comment>
<reference evidence="8 9" key="1">
    <citation type="submission" date="2020-08" db="EMBL/GenBank/DDBJ databases">
        <title>Genomic Encyclopedia of Type Strains, Phase IV (KMG-IV): sequencing the most valuable type-strain genomes for metagenomic binning, comparative biology and taxonomic classification.</title>
        <authorList>
            <person name="Goeker M."/>
        </authorList>
    </citation>
    <scope>NUCLEOTIDE SEQUENCE [LARGE SCALE GENOMIC DNA]</scope>
    <source>
        <strain evidence="8 9">DSM 105481</strain>
    </source>
</reference>
<dbReference type="EMBL" id="JACJHX010000001">
    <property type="protein sequence ID" value="MBA9025348.1"/>
    <property type="molecule type" value="Genomic_DNA"/>
</dbReference>
<sequence>MSKVKEVIPGLVLCIVIACFSILVANKFTLFGAGTFAIIAGIIVGNIGTGKIKRFNAGTKYSESKLLYYAIILLGGTISFHSIVEIGLSGVIFILLQMAVTLLAALWIGKKLALPENFRLLMASGNAVCGSSAIAATAPAIQAEEKEKSLAITVVNLTGTVLMFILPLITTLLYKNEMQPSSAMIGGVLQSVGQVVASGSMVSEVVKEEAAVYKMVRILLLSVVIYGLMRYSKKAPVEKSKKIKLPIPWYISGFLLLCALHSIFAFPILLQGIIQNTGSFLEVIALAGIGLRVQLRDLVEQGGKVAIYTGLLTIVQILAAALLIAWLIL</sequence>
<name>A0ABR6CL47_9BACI</name>
<keyword evidence="9" id="KW-1185">Reference proteome</keyword>
<evidence type="ECO:0000256" key="7">
    <source>
        <dbReference type="SAM" id="Phobius"/>
    </source>
</evidence>
<feature type="transmembrane region" description="Helical" evidence="7">
    <location>
        <begin position="90"/>
        <end position="108"/>
    </location>
</feature>
<feature type="transmembrane region" description="Helical" evidence="7">
    <location>
        <begin position="249"/>
        <end position="270"/>
    </location>
</feature>
<evidence type="ECO:0000256" key="4">
    <source>
        <dbReference type="ARBA" id="ARBA00022692"/>
    </source>
</evidence>
<evidence type="ECO:0000256" key="1">
    <source>
        <dbReference type="ARBA" id="ARBA00004651"/>
    </source>
</evidence>
<organism evidence="8 9">
    <name type="scientific">Peribacillus huizhouensis</name>
    <dbReference type="NCBI Taxonomy" id="1501239"/>
    <lineage>
        <taxon>Bacteria</taxon>
        <taxon>Bacillati</taxon>
        <taxon>Bacillota</taxon>
        <taxon>Bacilli</taxon>
        <taxon>Bacillales</taxon>
        <taxon>Bacillaceae</taxon>
        <taxon>Peribacillus</taxon>
    </lineage>
</organism>
<feature type="transmembrane region" description="Helical" evidence="7">
    <location>
        <begin position="305"/>
        <end position="328"/>
    </location>
</feature>
<evidence type="ECO:0000313" key="9">
    <source>
        <dbReference type="Proteomes" id="UP000626697"/>
    </source>
</evidence>
<dbReference type="PANTHER" id="PTHR30106">
    <property type="entry name" value="INNER MEMBRANE PROTEIN YEIH-RELATED"/>
    <property type="match status" value="1"/>
</dbReference>
<feature type="transmembrane region" description="Helical" evidence="7">
    <location>
        <begin position="150"/>
        <end position="174"/>
    </location>
</feature>
<evidence type="ECO:0000256" key="2">
    <source>
        <dbReference type="ARBA" id="ARBA00007977"/>
    </source>
</evidence>
<evidence type="ECO:0000256" key="3">
    <source>
        <dbReference type="ARBA" id="ARBA00022475"/>
    </source>
</evidence>
<dbReference type="RefSeq" id="WP_182501503.1">
    <property type="nucleotide sequence ID" value="NZ_JACJHX010000001.1"/>
</dbReference>
<keyword evidence="6 7" id="KW-0472">Membrane</keyword>
<dbReference type="PANTHER" id="PTHR30106:SF2">
    <property type="entry name" value="UPF0324 INNER MEMBRANE PROTEIN YEIH"/>
    <property type="match status" value="1"/>
</dbReference>
<protein>
    <submittedName>
        <fullName evidence="8">Integral membrane protein (TIGR00698 family)</fullName>
    </submittedName>
</protein>
<feature type="transmembrane region" description="Helical" evidence="7">
    <location>
        <begin position="67"/>
        <end position="84"/>
    </location>
</feature>
<dbReference type="PROSITE" id="PS51257">
    <property type="entry name" value="PROKAR_LIPOPROTEIN"/>
    <property type="match status" value="1"/>
</dbReference>
<proteinExistence type="inferred from homology"/>
<evidence type="ECO:0000256" key="5">
    <source>
        <dbReference type="ARBA" id="ARBA00022989"/>
    </source>
</evidence>
<comment type="similarity">
    <text evidence="2">Belongs to the UPF0324 family.</text>
</comment>
<dbReference type="InterPro" id="IPR018383">
    <property type="entry name" value="UPF0324_pro"/>
</dbReference>
<accession>A0ABR6CL47</accession>
<comment type="subcellular location">
    <subcellularLocation>
        <location evidence="1">Cell membrane</location>
        <topology evidence="1">Multi-pass membrane protein</topology>
    </subcellularLocation>
</comment>